<dbReference type="AlphaFoldDB" id="A0AAV4QNC6"/>
<proteinExistence type="predicted"/>
<dbReference type="EMBL" id="BPLQ01004669">
    <property type="protein sequence ID" value="GIY09657.1"/>
    <property type="molecule type" value="Genomic_DNA"/>
</dbReference>
<reference evidence="1 2" key="1">
    <citation type="submission" date="2021-06" db="EMBL/GenBank/DDBJ databases">
        <title>Caerostris darwini draft genome.</title>
        <authorList>
            <person name="Kono N."/>
            <person name="Arakawa K."/>
        </authorList>
    </citation>
    <scope>NUCLEOTIDE SEQUENCE [LARGE SCALE GENOMIC DNA]</scope>
</reference>
<protein>
    <submittedName>
        <fullName evidence="1">Uncharacterized protein</fullName>
    </submittedName>
</protein>
<organism evidence="1 2">
    <name type="scientific">Caerostris darwini</name>
    <dbReference type="NCBI Taxonomy" id="1538125"/>
    <lineage>
        <taxon>Eukaryota</taxon>
        <taxon>Metazoa</taxon>
        <taxon>Ecdysozoa</taxon>
        <taxon>Arthropoda</taxon>
        <taxon>Chelicerata</taxon>
        <taxon>Arachnida</taxon>
        <taxon>Araneae</taxon>
        <taxon>Araneomorphae</taxon>
        <taxon>Entelegynae</taxon>
        <taxon>Araneoidea</taxon>
        <taxon>Araneidae</taxon>
        <taxon>Caerostris</taxon>
    </lineage>
</organism>
<keyword evidence="2" id="KW-1185">Reference proteome</keyword>
<gene>
    <name evidence="1" type="ORF">CDAR_376291</name>
</gene>
<name>A0AAV4QNC6_9ARAC</name>
<accession>A0AAV4QNC6</accession>
<evidence type="ECO:0000313" key="2">
    <source>
        <dbReference type="Proteomes" id="UP001054837"/>
    </source>
</evidence>
<dbReference type="Proteomes" id="UP001054837">
    <property type="component" value="Unassembled WGS sequence"/>
</dbReference>
<evidence type="ECO:0000313" key="1">
    <source>
        <dbReference type="EMBL" id="GIY09657.1"/>
    </source>
</evidence>
<sequence>MDGLLKPKLKSISVLTAFCALFLLTPRTSALLDLVLTWNTNSTAPKHYLKSTSPEERAPVSKVLEIQQDIRSSPYFVQNANSHSST</sequence>
<comment type="caution">
    <text evidence="1">The sequence shown here is derived from an EMBL/GenBank/DDBJ whole genome shotgun (WGS) entry which is preliminary data.</text>
</comment>